<proteinExistence type="predicted"/>
<dbReference type="AlphaFoldDB" id="A0A2A2FC51"/>
<protein>
    <submittedName>
        <fullName evidence="1">Uncharacterized protein</fullName>
    </submittedName>
</protein>
<reference evidence="1 2" key="1">
    <citation type="submission" date="2017-08" db="EMBL/GenBank/DDBJ databases">
        <title>Halovibrio sewagensis sp. nov., isolated from wastewater of high salinity.</title>
        <authorList>
            <person name="Dong X."/>
            <person name="Zhang G."/>
        </authorList>
    </citation>
    <scope>NUCLEOTIDE SEQUENCE [LARGE SCALE GENOMIC DNA]</scope>
    <source>
        <strain evidence="1 2">YL5-2</strain>
    </source>
</reference>
<dbReference type="OrthoDB" id="7067078at2"/>
<sequence length="92" mass="10847">MRVIGTKHGPKLFINDHQYSFRDSSWSADVQEGDSENQFIIREHGLEVLRIAYPPAAVDELDPWSDEETEDFFKWVVAKQNDEEFIEMWTVE</sequence>
<organism evidence="1 2">
    <name type="scientific">Halovibrio salipaludis</name>
    <dbReference type="NCBI Taxonomy" id="2032626"/>
    <lineage>
        <taxon>Bacteria</taxon>
        <taxon>Pseudomonadati</taxon>
        <taxon>Pseudomonadota</taxon>
        <taxon>Gammaproteobacteria</taxon>
        <taxon>Oceanospirillales</taxon>
        <taxon>Halomonadaceae</taxon>
        <taxon>Halovibrio</taxon>
    </lineage>
</organism>
<gene>
    <name evidence="1" type="ORF">CK501_03115</name>
</gene>
<name>A0A2A2FC51_9GAMM</name>
<dbReference type="EMBL" id="NSKD01000001">
    <property type="protein sequence ID" value="PAU82155.1"/>
    <property type="molecule type" value="Genomic_DNA"/>
</dbReference>
<dbReference type="RefSeq" id="WP_095616251.1">
    <property type="nucleotide sequence ID" value="NZ_NSKD01000001.1"/>
</dbReference>
<keyword evidence="2" id="KW-1185">Reference proteome</keyword>
<dbReference type="Proteomes" id="UP000218896">
    <property type="component" value="Unassembled WGS sequence"/>
</dbReference>
<evidence type="ECO:0000313" key="1">
    <source>
        <dbReference type="EMBL" id="PAU82155.1"/>
    </source>
</evidence>
<comment type="caution">
    <text evidence="1">The sequence shown here is derived from an EMBL/GenBank/DDBJ whole genome shotgun (WGS) entry which is preliminary data.</text>
</comment>
<evidence type="ECO:0000313" key="2">
    <source>
        <dbReference type="Proteomes" id="UP000218896"/>
    </source>
</evidence>
<accession>A0A2A2FC51</accession>